<dbReference type="PROSITE" id="PS51193">
    <property type="entry name" value="HELICASE_ATP_BIND_2"/>
    <property type="match status" value="1"/>
</dbReference>
<dbReference type="SMART" id="SM00488">
    <property type="entry name" value="DEXDc2"/>
    <property type="match status" value="1"/>
</dbReference>
<dbReference type="PANTHER" id="PTHR11472:SF34">
    <property type="entry name" value="REGULATOR OF TELOMERE ELONGATION HELICASE 1"/>
    <property type="match status" value="1"/>
</dbReference>
<name>A0A078AZV3_STYLE</name>
<dbReference type="Gene3D" id="3.40.50.300">
    <property type="entry name" value="P-loop containing nucleotide triphosphate hydrolases"/>
    <property type="match status" value="1"/>
</dbReference>
<reference evidence="5 6" key="1">
    <citation type="submission" date="2014-06" db="EMBL/GenBank/DDBJ databases">
        <authorList>
            <person name="Swart Estienne"/>
        </authorList>
    </citation>
    <scope>NUCLEOTIDE SEQUENCE [LARGE SCALE GENOMIC DNA]</scope>
    <source>
        <strain evidence="5 6">130c</strain>
    </source>
</reference>
<dbReference type="InterPro" id="IPR027417">
    <property type="entry name" value="P-loop_NTPase"/>
</dbReference>
<keyword evidence="3" id="KW-0067">ATP-binding</keyword>
<keyword evidence="6" id="KW-1185">Reference proteome</keyword>
<dbReference type="Pfam" id="PF06733">
    <property type="entry name" value="DEAD_2"/>
    <property type="match status" value="1"/>
</dbReference>
<dbReference type="GO" id="GO:0016818">
    <property type="term" value="F:hydrolase activity, acting on acid anhydrides, in phosphorus-containing anhydrides"/>
    <property type="evidence" value="ECO:0007669"/>
    <property type="project" value="InterPro"/>
</dbReference>
<dbReference type="SUPFAM" id="SSF52540">
    <property type="entry name" value="P-loop containing nucleoside triphosphate hydrolases"/>
    <property type="match status" value="1"/>
</dbReference>
<evidence type="ECO:0000313" key="6">
    <source>
        <dbReference type="Proteomes" id="UP000039865"/>
    </source>
</evidence>
<accession>A0A078AZV3</accession>
<sequence length="253" mass="30047">MNLVKNGANLPYQHKLDIMDTKVHFPINQPYPQQVKYMHRVIEALTQNNGQNALLESPTGTGKTLSLLCACSSWLKEARERWFEENKEKLRHFDSYGQQISNEEYKAILMDQIPQKPKIIFASRTHSQLEQIYKEIDKLRYDLKTITIGSRDQFCINDEIDKNLDNSQFKSVMTYDILVANSRFYNKKYCLKSKNYKWNLQQERKKKEMQNMMIEYILKFMALLSKRTSMVKASEIKLMRKLEIQLVKLMKQL</sequence>
<dbReference type="InParanoid" id="A0A078AZV3"/>
<evidence type="ECO:0000256" key="3">
    <source>
        <dbReference type="ARBA" id="ARBA00022840"/>
    </source>
</evidence>
<dbReference type="GO" id="GO:0003677">
    <property type="term" value="F:DNA binding"/>
    <property type="evidence" value="ECO:0007669"/>
    <property type="project" value="InterPro"/>
</dbReference>
<organism evidence="5 6">
    <name type="scientific">Stylonychia lemnae</name>
    <name type="common">Ciliate</name>
    <dbReference type="NCBI Taxonomy" id="5949"/>
    <lineage>
        <taxon>Eukaryota</taxon>
        <taxon>Sar</taxon>
        <taxon>Alveolata</taxon>
        <taxon>Ciliophora</taxon>
        <taxon>Intramacronucleata</taxon>
        <taxon>Spirotrichea</taxon>
        <taxon>Stichotrichia</taxon>
        <taxon>Sporadotrichida</taxon>
        <taxon>Oxytrichidae</taxon>
        <taxon>Stylonychinae</taxon>
        <taxon>Stylonychia</taxon>
    </lineage>
</organism>
<evidence type="ECO:0000256" key="1">
    <source>
        <dbReference type="ARBA" id="ARBA00022741"/>
    </source>
</evidence>
<evidence type="ECO:0000256" key="2">
    <source>
        <dbReference type="ARBA" id="ARBA00022801"/>
    </source>
</evidence>
<dbReference type="Proteomes" id="UP000039865">
    <property type="component" value="Unassembled WGS sequence"/>
</dbReference>
<dbReference type="GO" id="GO:0005524">
    <property type="term" value="F:ATP binding"/>
    <property type="evidence" value="ECO:0007669"/>
    <property type="project" value="UniProtKB-KW"/>
</dbReference>
<evidence type="ECO:0000259" key="4">
    <source>
        <dbReference type="PROSITE" id="PS51193"/>
    </source>
</evidence>
<evidence type="ECO:0000313" key="5">
    <source>
        <dbReference type="EMBL" id="CDW87764.1"/>
    </source>
</evidence>
<proteinExistence type="predicted"/>
<dbReference type="InterPro" id="IPR006554">
    <property type="entry name" value="Helicase-like_DEXD_c2"/>
</dbReference>
<keyword evidence="1" id="KW-0547">Nucleotide-binding</keyword>
<keyword evidence="5" id="KW-0347">Helicase</keyword>
<dbReference type="EMBL" id="CCKQ01015914">
    <property type="protein sequence ID" value="CDW87764.1"/>
    <property type="molecule type" value="Genomic_DNA"/>
</dbReference>
<protein>
    <submittedName>
        <fullName evidence="5">Regulator of telomere elongation helicase</fullName>
    </submittedName>
</protein>
<dbReference type="InterPro" id="IPR014013">
    <property type="entry name" value="Helic_SF1/SF2_ATP-bd_DinG/Rad3"/>
</dbReference>
<dbReference type="OrthoDB" id="297351at2759"/>
<dbReference type="InterPro" id="IPR010614">
    <property type="entry name" value="RAD3-like_helicase_DEAD"/>
</dbReference>
<feature type="domain" description="Helicase ATP-binding" evidence="4">
    <location>
        <begin position="20"/>
        <end position="253"/>
    </location>
</feature>
<dbReference type="InterPro" id="IPR045028">
    <property type="entry name" value="DinG/Rad3-like"/>
</dbReference>
<gene>
    <name evidence="5" type="primary">Contig1121.g1216</name>
    <name evidence="5" type="ORF">STYLEM_16876</name>
</gene>
<dbReference type="GO" id="GO:0003678">
    <property type="term" value="F:DNA helicase activity"/>
    <property type="evidence" value="ECO:0007669"/>
    <property type="project" value="InterPro"/>
</dbReference>
<dbReference type="AlphaFoldDB" id="A0A078AZV3"/>
<dbReference type="PANTHER" id="PTHR11472">
    <property type="entry name" value="DNA REPAIR DEAD HELICASE RAD3/XP-D SUBFAMILY MEMBER"/>
    <property type="match status" value="1"/>
</dbReference>
<keyword evidence="2" id="KW-0378">Hydrolase</keyword>